<evidence type="ECO:0000313" key="7">
    <source>
        <dbReference type="Proteomes" id="UP000800981"/>
    </source>
</evidence>
<feature type="domain" description="HTH tetR-type" evidence="5">
    <location>
        <begin position="18"/>
        <end position="78"/>
    </location>
</feature>
<feature type="DNA-binding region" description="H-T-H motif" evidence="4">
    <location>
        <begin position="41"/>
        <end position="60"/>
    </location>
</feature>
<evidence type="ECO:0000256" key="3">
    <source>
        <dbReference type="ARBA" id="ARBA00023163"/>
    </source>
</evidence>
<organism evidence="6 7">
    <name type="scientific">Motilibacter deserti</name>
    <dbReference type="NCBI Taxonomy" id="2714956"/>
    <lineage>
        <taxon>Bacteria</taxon>
        <taxon>Bacillati</taxon>
        <taxon>Actinomycetota</taxon>
        <taxon>Actinomycetes</taxon>
        <taxon>Motilibacterales</taxon>
        <taxon>Motilibacteraceae</taxon>
        <taxon>Motilibacter</taxon>
    </lineage>
</organism>
<gene>
    <name evidence="6" type="ORF">G9H71_16670</name>
</gene>
<dbReference type="PROSITE" id="PS50977">
    <property type="entry name" value="HTH_TETR_2"/>
    <property type="match status" value="1"/>
</dbReference>
<dbReference type="PRINTS" id="PR00455">
    <property type="entry name" value="HTHTETR"/>
</dbReference>
<evidence type="ECO:0000259" key="5">
    <source>
        <dbReference type="PROSITE" id="PS50977"/>
    </source>
</evidence>
<protein>
    <submittedName>
        <fullName evidence="6">TetR/AcrR family transcriptional regulator</fullName>
    </submittedName>
</protein>
<sequence length="203" mass="22011">MSDTTAGPPKAARAGERRLGRAGVDETALRLFAEHGVAGTSLQMIADAMGVTKAAVYYHYKTKDELVLGVLTPVLDEVRRVVERAQAQRNRAARVDVLVTGLIDIVVEQGPRYGVFNGDLYVAELASRDPWLQSAGPMVTELLLGPDADTRGLVTASMFFASLTGPLRDPVLAALPREELRAAMLDGAYRLLRAPRRSPRSQE</sequence>
<evidence type="ECO:0000256" key="2">
    <source>
        <dbReference type="ARBA" id="ARBA00023125"/>
    </source>
</evidence>
<keyword evidence="7" id="KW-1185">Reference proteome</keyword>
<dbReference type="SUPFAM" id="SSF46689">
    <property type="entry name" value="Homeodomain-like"/>
    <property type="match status" value="1"/>
</dbReference>
<dbReference type="Pfam" id="PF00440">
    <property type="entry name" value="TetR_N"/>
    <property type="match status" value="1"/>
</dbReference>
<keyword evidence="3" id="KW-0804">Transcription</keyword>
<dbReference type="Gene3D" id="1.10.357.10">
    <property type="entry name" value="Tetracycline Repressor, domain 2"/>
    <property type="match status" value="1"/>
</dbReference>
<dbReference type="InterPro" id="IPR001647">
    <property type="entry name" value="HTH_TetR"/>
</dbReference>
<evidence type="ECO:0000256" key="1">
    <source>
        <dbReference type="ARBA" id="ARBA00023015"/>
    </source>
</evidence>
<keyword evidence="1" id="KW-0805">Transcription regulation</keyword>
<name>A0ABX0H068_9ACTN</name>
<reference evidence="6 7" key="1">
    <citation type="submission" date="2020-03" db="EMBL/GenBank/DDBJ databases">
        <title>Two novel Motilibacter sp.</title>
        <authorList>
            <person name="Liu S."/>
        </authorList>
    </citation>
    <scope>NUCLEOTIDE SEQUENCE [LARGE SCALE GENOMIC DNA]</scope>
    <source>
        <strain evidence="6 7">E257</strain>
    </source>
</reference>
<dbReference type="RefSeq" id="WP_166283795.1">
    <property type="nucleotide sequence ID" value="NZ_JAANNP010000029.1"/>
</dbReference>
<dbReference type="InterPro" id="IPR009057">
    <property type="entry name" value="Homeodomain-like_sf"/>
</dbReference>
<dbReference type="PANTHER" id="PTHR30055:SF234">
    <property type="entry name" value="HTH-TYPE TRANSCRIPTIONAL REGULATOR BETI"/>
    <property type="match status" value="1"/>
</dbReference>
<comment type="caution">
    <text evidence="6">The sequence shown here is derived from an EMBL/GenBank/DDBJ whole genome shotgun (WGS) entry which is preliminary data.</text>
</comment>
<proteinExistence type="predicted"/>
<evidence type="ECO:0000313" key="6">
    <source>
        <dbReference type="EMBL" id="NHC15414.1"/>
    </source>
</evidence>
<accession>A0ABX0H068</accession>
<keyword evidence="2 4" id="KW-0238">DNA-binding</keyword>
<dbReference type="EMBL" id="JAANNP010000029">
    <property type="protein sequence ID" value="NHC15414.1"/>
    <property type="molecule type" value="Genomic_DNA"/>
</dbReference>
<dbReference type="PANTHER" id="PTHR30055">
    <property type="entry name" value="HTH-TYPE TRANSCRIPTIONAL REGULATOR RUTR"/>
    <property type="match status" value="1"/>
</dbReference>
<dbReference type="Proteomes" id="UP000800981">
    <property type="component" value="Unassembled WGS sequence"/>
</dbReference>
<dbReference type="InterPro" id="IPR050109">
    <property type="entry name" value="HTH-type_TetR-like_transc_reg"/>
</dbReference>
<evidence type="ECO:0000256" key="4">
    <source>
        <dbReference type="PROSITE-ProRule" id="PRU00335"/>
    </source>
</evidence>